<evidence type="ECO:0000256" key="5">
    <source>
        <dbReference type="ARBA" id="ARBA00023136"/>
    </source>
</evidence>
<evidence type="ECO:0000259" key="7">
    <source>
        <dbReference type="Pfam" id="PF01545"/>
    </source>
</evidence>
<dbReference type="Gene3D" id="3.30.70.1350">
    <property type="entry name" value="Cation efflux protein, cytoplasmic domain"/>
    <property type="match status" value="1"/>
</dbReference>
<feature type="domain" description="Cation efflux protein transmembrane" evidence="7">
    <location>
        <begin position="10"/>
        <end position="216"/>
    </location>
</feature>
<dbReference type="GO" id="GO:0006829">
    <property type="term" value="P:zinc ion transport"/>
    <property type="evidence" value="ECO:0007669"/>
    <property type="project" value="InterPro"/>
</dbReference>
<feature type="transmembrane region" description="Helical" evidence="6">
    <location>
        <begin position="157"/>
        <end position="180"/>
    </location>
</feature>
<reference evidence="8 9" key="1">
    <citation type="submission" date="2017-04" db="EMBL/GenBank/DDBJ databases">
        <authorList>
            <person name="Afonso C.L."/>
            <person name="Miller P.J."/>
            <person name="Scott M.A."/>
            <person name="Spackman E."/>
            <person name="Goraichik I."/>
            <person name="Dimitrov K.M."/>
            <person name="Suarez D.L."/>
            <person name="Swayne D.E."/>
        </authorList>
    </citation>
    <scope>NUCLEOTIDE SEQUENCE [LARGE SCALE GENOMIC DNA]</scope>
    <source>
        <strain evidence="8 9">DSM 11622</strain>
    </source>
</reference>
<sequence>MANSSKTGIYAAIGANLAIAVLKFVAASFTGSSAMLSEGIHSVVDTGNGLLLLLGIRRSKKAPDDDHPFGHGKELYFWSLIVAILIFSIGGGMSFYEGISHIRNPAPLSDPTWNYVVLGLAAAFEGAALFLALKNFNATRGDKPFWFALRASKDPGNFAIIFEDTAALLGLVVAALGVFLGHALNNPYLDGVASIVIGCILALTAIFLAYESKGLLIGEGADPAVIQSIRALVQADAAILNAKRPLSMHFGPNDVFLALDVNFQPGLSAAEVEESVDRLEKGIRQLHPDVQRIFIEARAVSKERTNKAQREETGIPLAR</sequence>
<dbReference type="Gene3D" id="1.20.1510.10">
    <property type="entry name" value="Cation efflux protein transmembrane domain"/>
    <property type="match status" value="1"/>
</dbReference>
<dbReference type="SUPFAM" id="SSF161111">
    <property type="entry name" value="Cation efflux protein transmembrane domain-like"/>
    <property type="match status" value="1"/>
</dbReference>
<dbReference type="PANTHER" id="PTHR13414">
    <property type="entry name" value="HUEL-CATION TRANSPORTER"/>
    <property type="match status" value="1"/>
</dbReference>
<dbReference type="EMBL" id="FWWW01000049">
    <property type="protein sequence ID" value="SMB88147.1"/>
    <property type="molecule type" value="Genomic_DNA"/>
</dbReference>
<dbReference type="GO" id="GO:0016020">
    <property type="term" value="C:membrane"/>
    <property type="evidence" value="ECO:0007669"/>
    <property type="project" value="UniProtKB-SubCell"/>
</dbReference>
<evidence type="ECO:0000256" key="3">
    <source>
        <dbReference type="ARBA" id="ARBA00022692"/>
    </source>
</evidence>
<evidence type="ECO:0000313" key="8">
    <source>
        <dbReference type="EMBL" id="SMB88147.1"/>
    </source>
</evidence>
<dbReference type="InterPro" id="IPR002524">
    <property type="entry name" value="Cation_efflux"/>
</dbReference>
<evidence type="ECO:0000256" key="6">
    <source>
        <dbReference type="SAM" id="Phobius"/>
    </source>
</evidence>
<feature type="transmembrane region" description="Helical" evidence="6">
    <location>
        <begin position="75"/>
        <end position="96"/>
    </location>
</feature>
<evidence type="ECO:0000256" key="1">
    <source>
        <dbReference type="ARBA" id="ARBA00004141"/>
    </source>
</evidence>
<feature type="transmembrane region" description="Helical" evidence="6">
    <location>
        <begin position="35"/>
        <end position="54"/>
    </location>
</feature>
<evidence type="ECO:0000256" key="2">
    <source>
        <dbReference type="ARBA" id="ARBA00022448"/>
    </source>
</evidence>
<keyword evidence="4 6" id="KW-1133">Transmembrane helix</keyword>
<dbReference type="STRING" id="645990.SAMN00120144_1174"/>
<accession>A0A1W1V416</accession>
<dbReference type="PANTHER" id="PTHR13414:SF9">
    <property type="entry name" value="PROTON-COUPLED ZINC ANTIPORTER SLC30A9, MITOCHONDRIAL"/>
    <property type="match status" value="1"/>
</dbReference>
<feature type="transmembrane region" description="Helical" evidence="6">
    <location>
        <begin position="192"/>
        <end position="210"/>
    </location>
</feature>
<evidence type="ECO:0000313" key="9">
    <source>
        <dbReference type="Proteomes" id="UP000192266"/>
    </source>
</evidence>
<name>A0A1W1V416_9BACT</name>
<keyword evidence="5 6" id="KW-0472">Membrane</keyword>
<dbReference type="GO" id="GO:0008324">
    <property type="term" value="F:monoatomic cation transmembrane transporter activity"/>
    <property type="evidence" value="ECO:0007669"/>
    <property type="project" value="InterPro"/>
</dbReference>
<dbReference type="RefSeq" id="WP_084444221.1">
    <property type="nucleotide sequence ID" value="NZ_FWWW01000049.1"/>
</dbReference>
<comment type="subcellular location">
    <subcellularLocation>
        <location evidence="1">Membrane</location>
        <topology evidence="1">Multi-pass membrane protein</topology>
    </subcellularLocation>
</comment>
<dbReference type="InterPro" id="IPR036837">
    <property type="entry name" value="Cation_efflux_CTD_sf"/>
</dbReference>
<dbReference type="Pfam" id="PF01545">
    <property type="entry name" value="Cation_efflux"/>
    <property type="match status" value="1"/>
</dbReference>
<dbReference type="AlphaFoldDB" id="A0A1W1V416"/>
<feature type="transmembrane region" description="Helical" evidence="6">
    <location>
        <begin position="7"/>
        <end position="29"/>
    </location>
</feature>
<dbReference type="InterPro" id="IPR058533">
    <property type="entry name" value="Cation_efflux_TM"/>
</dbReference>
<dbReference type="Proteomes" id="UP000192266">
    <property type="component" value="Unassembled WGS sequence"/>
</dbReference>
<dbReference type="InterPro" id="IPR040177">
    <property type="entry name" value="SLC30A9"/>
</dbReference>
<gene>
    <name evidence="8" type="ORF">SAMN00120144_1174</name>
</gene>
<keyword evidence="9" id="KW-1185">Reference proteome</keyword>
<dbReference type="SUPFAM" id="SSF160240">
    <property type="entry name" value="Cation efflux protein cytoplasmic domain-like"/>
    <property type="match status" value="1"/>
</dbReference>
<protein>
    <submittedName>
        <fullName evidence="8">Cation diffusion facilitator family transporter</fullName>
    </submittedName>
</protein>
<feature type="transmembrane region" description="Helical" evidence="6">
    <location>
        <begin position="116"/>
        <end position="136"/>
    </location>
</feature>
<keyword evidence="3 6" id="KW-0812">Transmembrane</keyword>
<dbReference type="OrthoDB" id="9806522at2"/>
<keyword evidence="2" id="KW-0813">Transport</keyword>
<dbReference type="NCBIfam" id="TIGR01297">
    <property type="entry name" value="CDF"/>
    <property type="match status" value="1"/>
</dbReference>
<dbReference type="InterPro" id="IPR027469">
    <property type="entry name" value="Cation_efflux_TMD_sf"/>
</dbReference>
<proteinExistence type="predicted"/>
<evidence type="ECO:0000256" key="4">
    <source>
        <dbReference type="ARBA" id="ARBA00022989"/>
    </source>
</evidence>
<organism evidence="8 9">
    <name type="scientific">Hymenobacter roseosalivarius DSM 11622</name>
    <dbReference type="NCBI Taxonomy" id="645990"/>
    <lineage>
        <taxon>Bacteria</taxon>
        <taxon>Pseudomonadati</taxon>
        <taxon>Bacteroidota</taxon>
        <taxon>Cytophagia</taxon>
        <taxon>Cytophagales</taxon>
        <taxon>Hymenobacteraceae</taxon>
        <taxon>Hymenobacter</taxon>
    </lineage>
</organism>